<accession>A0A1H3Z356</accession>
<feature type="region of interest" description="Disordered" evidence="3">
    <location>
        <begin position="1"/>
        <end position="25"/>
    </location>
</feature>
<dbReference type="SMART" id="SM00448">
    <property type="entry name" value="REC"/>
    <property type="match status" value="1"/>
</dbReference>
<proteinExistence type="predicted"/>
<dbReference type="STRING" id="555874.SAMN04488065_2124"/>
<reference evidence="5 6" key="1">
    <citation type="submission" date="2016-10" db="EMBL/GenBank/DDBJ databases">
        <authorList>
            <person name="de Groot N.N."/>
        </authorList>
    </citation>
    <scope>NUCLEOTIDE SEQUENCE [LARGE SCALE GENOMIC DNA]</scope>
    <source>
        <strain evidence="5 6">CGMCC 1.8712</strain>
    </source>
</reference>
<evidence type="ECO:0000313" key="6">
    <source>
        <dbReference type="Proteomes" id="UP000236755"/>
    </source>
</evidence>
<organism evidence="5 6">
    <name type="scientific">Haloplanus vescus</name>
    <dbReference type="NCBI Taxonomy" id="555874"/>
    <lineage>
        <taxon>Archaea</taxon>
        <taxon>Methanobacteriati</taxon>
        <taxon>Methanobacteriota</taxon>
        <taxon>Stenosarchaea group</taxon>
        <taxon>Halobacteria</taxon>
        <taxon>Halobacteriales</taxon>
        <taxon>Haloferacaceae</taxon>
        <taxon>Haloplanus</taxon>
    </lineage>
</organism>
<dbReference type="PANTHER" id="PTHR44591:SF3">
    <property type="entry name" value="RESPONSE REGULATORY DOMAIN-CONTAINING PROTEIN"/>
    <property type="match status" value="1"/>
</dbReference>
<feature type="modified residue" description="4-aspartylphosphate" evidence="2">
    <location>
        <position position="72"/>
    </location>
</feature>
<dbReference type="Pfam" id="PF00072">
    <property type="entry name" value="Response_reg"/>
    <property type="match status" value="1"/>
</dbReference>
<dbReference type="OrthoDB" id="86314at2157"/>
<feature type="domain" description="Response regulatory" evidence="4">
    <location>
        <begin position="25"/>
        <end position="134"/>
    </location>
</feature>
<keyword evidence="6" id="KW-1185">Reference proteome</keyword>
<gene>
    <name evidence="5" type="ORF">SAMN04488065_2124</name>
</gene>
<dbReference type="RefSeq" id="WP_092634733.1">
    <property type="nucleotide sequence ID" value="NZ_FNQT01000003.1"/>
</dbReference>
<evidence type="ECO:0000256" key="2">
    <source>
        <dbReference type="PROSITE-ProRule" id="PRU00169"/>
    </source>
</evidence>
<dbReference type="InterPro" id="IPR011006">
    <property type="entry name" value="CheY-like_superfamily"/>
</dbReference>
<dbReference type="Pfam" id="PF08663">
    <property type="entry name" value="HalX"/>
    <property type="match status" value="1"/>
</dbReference>
<sequence length="212" mass="23787">MTETDSREEGTDSSKPSADESEKASVLIVDDEPRVCEAFELWLQDAYQVVTATGGEEALSKMDDDIDVVLLDRHMPGLSGDEVLSRIREAGYDCRIAMVTAVDPDFDIVDMPFDHYVSKPVDGDTLQRVVDRLLQIERYGDKLSDLYGVSQKLGTLEAEKTRSELAESEKYTDLVERRDTLRREVDDIVASLDPDEINNLFETMAGPDEWTG</sequence>
<dbReference type="AlphaFoldDB" id="A0A1H3Z356"/>
<evidence type="ECO:0000313" key="5">
    <source>
        <dbReference type="EMBL" id="SEA18145.1"/>
    </source>
</evidence>
<dbReference type="PANTHER" id="PTHR44591">
    <property type="entry name" value="STRESS RESPONSE REGULATOR PROTEIN 1"/>
    <property type="match status" value="1"/>
</dbReference>
<dbReference type="InterPro" id="IPR001789">
    <property type="entry name" value="Sig_transdc_resp-reg_receiver"/>
</dbReference>
<name>A0A1H3Z356_9EURY</name>
<dbReference type="GO" id="GO:0000160">
    <property type="term" value="P:phosphorelay signal transduction system"/>
    <property type="evidence" value="ECO:0007669"/>
    <property type="project" value="InterPro"/>
</dbReference>
<dbReference type="InterPro" id="IPR050595">
    <property type="entry name" value="Bact_response_regulator"/>
</dbReference>
<keyword evidence="1 2" id="KW-0597">Phosphoprotein</keyword>
<dbReference type="Proteomes" id="UP000236755">
    <property type="component" value="Unassembled WGS sequence"/>
</dbReference>
<feature type="compositionally biased region" description="Basic and acidic residues" evidence="3">
    <location>
        <begin position="1"/>
        <end position="23"/>
    </location>
</feature>
<evidence type="ECO:0000259" key="4">
    <source>
        <dbReference type="PROSITE" id="PS50110"/>
    </source>
</evidence>
<dbReference type="Gene3D" id="3.40.50.2300">
    <property type="match status" value="1"/>
</dbReference>
<dbReference type="CDD" id="cd00156">
    <property type="entry name" value="REC"/>
    <property type="match status" value="1"/>
</dbReference>
<evidence type="ECO:0000256" key="3">
    <source>
        <dbReference type="SAM" id="MobiDB-lite"/>
    </source>
</evidence>
<dbReference type="EMBL" id="FNQT01000003">
    <property type="protein sequence ID" value="SEA18145.1"/>
    <property type="molecule type" value="Genomic_DNA"/>
</dbReference>
<dbReference type="PROSITE" id="PS50110">
    <property type="entry name" value="RESPONSE_REGULATORY"/>
    <property type="match status" value="1"/>
</dbReference>
<dbReference type="InterPro" id="IPR013971">
    <property type="entry name" value="HalX_domain"/>
</dbReference>
<protein>
    <submittedName>
        <fullName evidence="5">HalX domain-containing protein</fullName>
    </submittedName>
</protein>
<evidence type="ECO:0000256" key="1">
    <source>
        <dbReference type="ARBA" id="ARBA00022553"/>
    </source>
</evidence>
<dbReference type="SUPFAM" id="SSF52172">
    <property type="entry name" value="CheY-like"/>
    <property type="match status" value="1"/>
</dbReference>